<evidence type="ECO:0000256" key="5">
    <source>
        <dbReference type="SAM" id="MobiDB-lite"/>
    </source>
</evidence>
<dbReference type="Pfam" id="PF00078">
    <property type="entry name" value="RVT_1"/>
    <property type="match status" value="1"/>
</dbReference>
<dbReference type="PANTHER" id="PTHR10807:SF110">
    <property type="entry name" value="FI17948P1"/>
    <property type="match status" value="1"/>
</dbReference>
<name>A0ABM0MVE4_SACKO</name>
<evidence type="ECO:0000256" key="1">
    <source>
        <dbReference type="ARBA" id="ARBA00007471"/>
    </source>
</evidence>
<dbReference type="Gene3D" id="3.10.10.10">
    <property type="entry name" value="HIV Type 1 Reverse Transcriptase, subunit A, domain 1"/>
    <property type="match status" value="1"/>
</dbReference>
<sequence>MTTNSASKSTFTSYVDLKKDAPEAIESSGERRGTFKSYINWSYGSKKRTDIAAVSKAAEDVFEQKLEPKLLSGEIIIAQAHHVLKYNTFGDLKHGVSGSLYCTNFKISFVTAERSSYDMLKFISGFCTNLHQLFARWRILQLIPDDGVVNVECLLHPKQQSQCCRATRRKSSRRGRGRGRHRSLSLPNNALGDVNELSRSRTFDASNPNNWTAAEVRQKLLEMGITVPQSMNKKEAIQLYKLNCQGRVSTTSSDGTVTRTGDAIENRGTLELTSQTIESADVTANNSGNVNAATNMESLIQEVRELRETVHGWRRSPDDVENNMAAVPSRGSPQEFDNVAPRTVTVPSLHDTALGQDRSATLPARRRFGVALHELPRIVPVSDSLKTSILQGKYVNLATLLIPAHDSSESRTIIDATGNEIKLKGNPDPRLNKVLTHNEFLVAFGKYQSIICEAFPHRREELVCYQALITNMAVNFGGSLFYDYHVEFANQAAAWQAQRNIKVDWSIRDSEIYMNLTSGRRCNTCTVCGSTGHLVDFCPRKQFTPQFLQRGDSSNDSRGRPKVFWNGREICNNFNLAYKGCTRNPCPFIHVCTSCKANHPVNTCSKSIAKSKGSSAAPGNVNATHGLRDGFLTGIENAPTDSFDCRNNLSARQNPEVVSRLLQLELDKGYIIGPCESSPFPVYRINPLGVVEGKYLKKQRLIVDLSAPHNNPQVPSLNELVDKETYSMSYIKIDDAFQEIKRLNGCAYMCKFDITDAFKQLPLHPSVWHLHGIKWDGKFYFFVRLVFGSRSSPKIFNSLSQAICWIAEHRFNVRFILHLLDDFLTIDPTEEVAMRSMAIMTMIFNSLRVPLAAHKTFGPVQELEYLGLMLNSKTMTVFLPTNKMGGITAKISEFSTKRTVTKRELLSLSLNFAARVIIPGRSFISYLLQLASSVSQLHHHVTFTTACRSELSMWRQFLISWNGIHLILNSQVVSSSDLHIFTDASSTKGFGGYFQGSWFSEVWPPQLLSVRHDKLSMALLELYPIVIAAMLWGRHWSQQRIRFNCDNQTTVHVLRKGRASSHCHSINALLRRLTLTAMKHNFIVLAQFVPGRQNSIADALSRFQLQKFHSLTPEAELNKTLCPPFCKFLHQILLALGLDTTQYSGHSFRIGAASSAAEAGIQDHMIKALGRWSSDSYVRWSWDKETSWSLRMIFHLHVWTQYIKIVNTILHHAFPTKLPLLFAFSFKPKQHVEENGHDAPIAKVIAEPTLHFRDCTDWERELIRVGAQRFRVTMSNQDFKISDSLPEYFVVPSCLTDNDVTQASHHFVDGRVLTWSWTHKNGSSLYRMVPLRMDTTQDHHEQRMLAAVKESHPKKLPSVWIDVEKSCPTIAYLQSSYLKLKDLCVPESMKSFMNIDDKWYSQVDSTRWLHYTRKCLQTAIKTASALRNQGKSVIIKESEGRDFSCLVSSLVQIILDPHYRTQRGFQGLIQREWVVMGHPFLDRYQHVTLTEGEESPVFLLFLACVWQLMNQFPSSFSFTDTYLITLWDCSLHGLFETFIFNSERQRYRAFMTDHKTHAQLVSVWDWSLQFKEEDIALFNNPLYCVHHGQHLNCPGCNTNDVRTFDLKLDHVNENANEGIPAEKKSPYRKLSQCNKMTEENSSSQRKISVSGVSRKNDVLIPEVSAPNIIFWTQCYLRWVPSVHIVGGGPPSEYLQQCMVADEIHQLRMKIHSLQTSTPLTKTSGRDSGLYFSFDTPAKMVENFTSAFPFSPRTSRLSSMLGDGTSWFSSSGLFFRSSSVSSYDGILKASGSMSSTNTNDDIDEAGEM</sequence>
<dbReference type="Gene3D" id="3.30.70.270">
    <property type="match status" value="1"/>
</dbReference>
<dbReference type="InterPro" id="IPR022587">
    <property type="entry name" value="MTMR12-like_C"/>
</dbReference>
<evidence type="ECO:0000256" key="3">
    <source>
        <dbReference type="PROSITE-ProRule" id="PRU00723"/>
    </source>
</evidence>
<dbReference type="CDD" id="cd03714">
    <property type="entry name" value="RT_DIRS1"/>
    <property type="match status" value="1"/>
</dbReference>
<feature type="zinc finger region" description="C3H1-type" evidence="3">
    <location>
        <begin position="565"/>
        <end position="593"/>
    </location>
</feature>
<feature type="domain" description="C3H1-type" evidence="6">
    <location>
        <begin position="565"/>
        <end position="593"/>
    </location>
</feature>
<feature type="region of interest" description="Disordered" evidence="5">
    <location>
        <begin position="168"/>
        <end position="192"/>
    </location>
</feature>
<keyword evidence="3" id="KW-0863">Zinc-finger</keyword>
<keyword evidence="4" id="KW-0175">Coiled coil</keyword>
<accession>A0ABM0MVE4</accession>
<evidence type="ECO:0000259" key="7">
    <source>
        <dbReference type="PROSITE" id="PS51339"/>
    </source>
</evidence>
<dbReference type="RefSeq" id="XP_006823985.1">
    <property type="nucleotide sequence ID" value="XM_006823922.1"/>
</dbReference>
<evidence type="ECO:0000259" key="6">
    <source>
        <dbReference type="PROSITE" id="PS50103"/>
    </source>
</evidence>
<dbReference type="SUPFAM" id="SSF56349">
    <property type="entry name" value="DNA breaking-rejoining enzymes"/>
    <property type="match status" value="1"/>
</dbReference>
<dbReference type="Proteomes" id="UP000694865">
    <property type="component" value="Unplaced"/>
</dbReference>
<proteinExistence type="inferred from homology"/>
<evidence type="ECO:0000313" key="8">
    <source>
        <dbReference type="Proteomes" id="UP000694865"/>
    </source>
</evidence>
<dbReference type="PANTHER" id="PTHR10807">
    <property type="entry name" value="MYOTUBULARIN-RELATED"/>
    <property type="match status" value="1"/>
</dbReference>
<dbReference type="InterPro" id="IPR013762">
    <property type="entry name" value="Integrase-like_cat_sf"/>
</dbReference>
<dbReference type="CDD" id="cd09275">
    <property type="entry name" value="RNase_HI_RT_DIRS1"/>
    <property type="match status" value="1"/>
</dbReference>
<keyword evidence="2" id="KW-0233">DNA recombination</keyword>
<evidence type="ECO:0000256" key="4">
    <source>
        <dbReference type="SAM" id="Coils"/>
    </source>
</evidence>
<evidence type="ECO:0000313" key="9">
    <source>
        <dbReference type="RefSeq" id="XP_006823985.1"/>
    </source>
</evidence>
<dbReference type="InterPro" id="IPR000477">
    <property type="entry name" value="RT_dom"/>
</dbReference>
<feature type="compositionally biased region" description="Basic residues" evidence="5">
    <location>
        <begin position="168"/>
        <end position="183"/>
    </location>
</feature>
<dbReference type="PROSITE" id="PS51339">
    <property type="entry name" value="PPASE_MYOTUBULARIN"/>
    <property type="match status" value="1"/>
</dbReference>
<organism evidence="8 9">
    <name type="scientific">Saccoglossus kowalevskii</name>
    <name type="common">Acorn worm</name>
    <dbReference type="NCBI Taxonomy" id="10224"/>
    <lineage>
        <taxon>Eukaryota</taxon>
        <taxon>Metazoa</taxon>
        <taxon>Hemichordata</taxon>
        <taxon>Enteropneusta</taxon>
        <taxon>Harrimaniidae</taxon>
        <taxon>Saccoglossus</taxon>
    </lineage>
</organism>
<dbReference type="PROSITE" id="PS50103">
    <property type="entry name" value="ZF_C3H1"/>
    <property type="match status" value="1"/>
</dbReference>
<dbReference type="InterPro" id="IPR011010">
    <property type="entry name" value="DNA_brk_join_enz"/>
</dbReference>
<dbReference type="InterPro" id="IPR010569">
    <property type="entry name" value="Myotubularin-like_Pase_dom"/>
</dbReference>
<dbReference type="Gene3D" id="1.10.443.10">
    <property type="entry name" value="Intergrase catalytic core"/>
    <property type="match status" value="1"/>
</dbReference>
<dbReference type="Pfam" id="PF12578">
    <property type="entry name" value="3-PAP"/>
    <property type="match status" value="1"/>
</dbReference>
<dbReference type="InterPro" id="IPR030564">
    <property type="entry name" value="Myotubularin"/>
</dbReference>
<dbReference type="InterPro" id="IPR043128">
    <property type="entry name" value="Rev_trsase/Diguanyl_cyclase"/>
</dbReference>
<dbReference type="InterPro" id="IPR029021">
    <property type="entry name" value="Prot-tyrosine_phosphatase-like"/>
</dbReference>
<comment type="similarity">
    <text evidence="1">Belongs to the protein-tyrosine phosphatase family. Non-receptor class myotubularin subfamily.</text>
</comment>
<dbReference type="SUPFAM" id="SSF50729">
    <property type="entry name" value="PH domain-like"/>
    <property type="match status" value="1"/>
</dbReference>
<dbReference type="SUPFAM" id="SSF56672">
    <property type="entry name" value="DNA/RNA polymerases"/>
    <property type="match status" value="1"/>
</dbReference>
<keyword evidence="8" id="KW-1185">Reference proteome</keyword>
<keyword evidence="3" id="KW-0862">Zinc</keyword>
<dbReference type="SUPFAM" id="SSF52799">
    <property type="entry name" value="(Phosphotyrosine protein) phosphatases II"/>
    <property type="match status" value="1"/>
</dbReference>
<feature type="coiled-coil region" evidence="4">
    <location>
        <begin position="289"/>
        <end position="316"/>
    </location>
</feature>
<dbReference type="CDD" id="cd14537">
    <property type="entry name" value="PTP-MTMR10-like"/>
    <property type="match status" value="1"/>
</dbReference>
<dbReference type="GeneID" id="102804649"/>
<gene>
    <name evidence="9" type="primary">LOC102804649</name>
</gene>
<protein>
    <submittedName>
        <fullName evidence="9">Uncharacterized protein LOC102804649</fullName>
    </submittedName>
</protein>
<dbReference type="InterPro" id="IPR000571">
    <property type="entry name" value="Znf_CCCH"/>
</dbReference>
<keyword evidence="3" id="KW-0479">Metal-binding</keyword>
<dbReference type="InterPro" id="IPR043502">
    <property type="entry name" value="DNA/RNA_pol_sf"/>
</dbReference>
<feature type="domain" description="Myotubularin phosphatase" evidence="7">
    <location>
        <begin position="1252"/>
        <end position="1675"/>
    </location>
</feature>
<reference evidence="9" key="1">
    <citation type="submission" date="2025-08" db="UniProtKB">
        <authorList>
            <consortium name="RefSeq"/>
        </authorList>
    </citation>
    <scope>IDENTIFICATION</scope>
    <source>
        <tissue evidence="9">Testes</tissue>
    </source>
</reference>
<evidence type="ECO:0000256" key="2">
    <source>
        <dbReference type="ARBA" id="ARBA00023172"/>
    </source>
</evidence>
<dbReference type="Pfam" id="PF06602">
    <property type="entry name" value="Myotub-related"/>
    <property type="match status" value="2"/>
</dbReference>